<reference evidence="4" key="1">
    <citation type="journal article" date="2017" name="Nat. Ecol. Evol.">
        <title>Genome expansion and lineage-specific genetic innovations in the forest pathogenic fungi Armillaria.</title>
        <authorList>
            <person name="Sipos G."/>
            <person name="Prasanna A.N."/>
            <person name="Walter M.C."/>
            <person name="O'Connor E."/>
            <person name="Balint B."/>
            <person name="Krizsan K."/>
            <person name="Kiss B."/>
            <person name="Hess J."/>
            <person name="Varga T."/>
            <person name="Slot J."/>
            <person name="Riley R."/>
            <person name="Boka B."/>
            <person name="Rigling D."/>
            <person name="Barry K."/>
            <person name="Lee J."/>
            <person name="Mihaltcheva S."/>
            <person name="LaButti K."/>
            <person name="Lipzen A."/>
            <person name="Waldron R."/>
            <person name="Moloney N.M."/>
            <person name="Sperisen C."/>
            <person name="Kredics L."/>
            <person name="Vagvoelgyi C."/>
            <person name="Patrignani A."/>
            <person name="Fitzpatrick D."/>
            <person name="Nagy I."/>
            <person name="Doyle S."/>
            <person name="Anderson J.B."/>
            <person name="Grigoriev I.V."/>
            <person name="Gueldener U."/>
            <person name="Muensterkoetter M."/>
            <person name="Nagy L.G."/>
        </authorList>
    </citation>
    <scope>NUCLEOTIDE SEQUENCE [LARGE SCALE GENOMIC DNA]</scope>
    <source>
        <strain evidence="4">Ar21-2</strain>
    </source>
</reference>
<evidence type="ECO:0000313" key="3">
    <source>
        <dbReference type="EMBL" id="PBK79920.1"/>
    </source>
</evidence>
<feature type="region of interest" description="Disordered" evidence="1">
    <location>
        <begin position="574"/>
        <end position="600"/>
    </location>
</feature>
<feature type="transmembrane region" description="Helical" evidence="2">
    <location>
        <begin position="350"/>
        <end position="373"/>
    </location>
</feature>
<dbReference type="STRING" id="47427.A0A2H3CDH5"/>
<feature type="compositionally biased region" description="Polar residues" evidence="1">
    <location>
        <begin position="622"/>
        <end position="651"/>
    </location>
</feature>
<dbReference type="OMA" id="LSTLAYW"/>
<feature type="compositionally biased region" description="Acidic residues" evidence="1">
    <location>
        <begin position="743"/>
        <end position="754"/>
    </location>
</feature>
<keyword evidence="4" id="KW-1185">Reference proteome</keyword>
<keyword evidence="2" id="KW-0812">Transmembrane</keyword>
<keyword evidence="2" id="KW-1133">Transmembrane helix</keyword>
<sequence>MVLETRCRWQSLEAWGVRWILFGITFPLQHPRKNMVNTRTVLVDDNLLKYSSTGSSQWNTGQGHTSQFINSSTHDAAHSGLSFAYSFYGTSLAWTGVLWQTEDVSFSISVDNGSATTCNASGGDEESNIYTQLCQVNNLSNGAHTVNVTCRGVDSESPVSIDYVTYTVEMGSDSDLPPGLSPGMSILIDDNDSLISYNGSWSQNSGDAFKTNGSSSDSIIFSPHGGGVHRSSSAGSRFTFQFSGSAVSIYGVQQSASGNLAVSFEIDGSPRNGFNISGSGNNDIALANLPLLSATGLASGDHEVSVTLAEVSEDQIFELDYIVYEPIYGESKDTGTTSSEDGGSKGNTGIIVGAVLASLVAFAVLSTLAYWWWKRRHRAGRDFEIDGTKEAFQYKIVPTAESSGGGIANLTSPPPALIAPATSPQSSRDPFFQNQNVPNLSQDQARAFDTNNIDARLLSASSDLYTQVADTPTARAFNSLSFSPPTLSKDIPFSREQTPQTHQLSTALSDTQAHPAEVVYTATVPGTGDRRSSSHSTNDDPPPVPSKAITGTTRLSLPPNRDVIASQSAILEKIKPPSPEPSVSLPPSAFPSAGFSPVPSQSAKLDEVYANRRRASLDGPSLGSTSTTVPSQLQKSQGTNSQSNGGTRTGSVSVADEVISSQAAKLEKIHDQLRQNSRSTSPIGTLSPTTPSASLLSPFSSAVASQATILSKRRELMQTSAGPSSGSEASATAPAHDAHDETGEAQDLEEEEQVAELRRRNEMLVREIARLSDLPPPAYTDSSS</sequence>
<dbReference type="OrthoDB" id="2756615at2759"/>
<feature type="region of interest" description="Disordered" evidence="1">
    <location>
        <begin position="714"/>
        <end position="759"/>
    </location>
</feature>
<feature type="compositionally biased region" description="Low complexity" evidence="1">
    <location>
        <begin position="581"/>
        <end position="600"/>
    </location>
</feature>
<evidence type="ECO:0000256" key="1">
    <source>
        <dbReference type="SAM" id="MobiDB-lite"/>
    </source>
</evidence>
<feature type="region of interest" description="Disordered" evidence="1">
    <location>
        <begin position="488"/>
        <end position="561"/>
    </location>
</feature>
<feature type="compositionally biased region" description="Low complexity" evidence="1">
    <location>
        <begin position="719"/>
        <end position="735"/>
    </location>
</feature>
<dbReference type="EMBL" id="KZ293757">
    <property type="protein sequence ID" value="PBK79920.1"/>
    <property type="molecule type" value="Genomic_DNA"/>
</dbReference>
<name>A0A2H3CDH5_ARMGA</name>
<feature type="region of interest" description="Disordered" evidence="1">
    <location>
        <begin position="615"/>
        <end position="651"/>
    </location>
</feature>
<accession>A0A2H3CDH5</accession>
<evidence type="ECO:0000256" key="2">
    <source>
        <dbReference type="SAM" id="Phobius"/>
    </source>
</evidence>
<feature type="compositionally biased region" description="Polar residues" evidence="1">
    <location>
        <begin position="674"/>
        <end position="684"/>
    </location>
</feature>
<gene>
    <name evidence="3" type="ORF">ARMGADRAFT_99174</name>
</gene>
<dbReference type="Proteomes" id="UP000217790">
    <property type="component" value="Unassembled WGS sequence"/>
</dbReference>
<dbReference type="Gene3D" id="2.60.120.260">
    <property type="entry name" value="Galactose-binding domain-like"/>
    <property type="match status" value="2"/>
</dbReference>
<protein>
    <submittedName>
        <fullName evidence="3">Uncharacterized protein</fullName>
    </submittedName>
</protein>
<proteinExistence type="predicted"/>
<feature type="compositionally biased region" description="Polar residues" evidence="1">
    <location>
        <begin position="495"/>
        <end position="512"/>
    </location>
</feature>
<feature type="compositionally biased region" description="Low complexity" evidence="1">
    <location>
        <begin position="685"/>
        <end position="695"/>
    </location>
</feature>
<organism evidence="3 4">
    <name type="scientific">Armillaria gallica</name>
    <name type="common">Bulbous honey fungus</name>
    <name type="synonym">Armillaria bulbosa</name>
    <dbReference type="NCBI Taxonomy" id="47427"/>
    <lineage>
        <taxon>Eukaryota</taxon>
        <taxon>Fungi</taxon>
        <taxon>Dikarya</taxon>
        <taxon>Basidiomycota</taxon>
        <taxon>Agaricomycotina</taxon>
        <taxon>Agaricomycetes</taxon>
        <taxon>Agaricomycetidae</taxon>
        <taxon>Agaricales</taxon>
        <taxon>Marasmiineae</taxon>
        <taxon>Physalacriaceae</taxon>
        <taxon>Armillaria</taxon>
    </lineage>
</organism>
<feature type="region of interest" description="Disordered" evidence="1">
    <location>
        <begin position="672"/>
        <end position="695"/>
    </location>
</feature>
<dbReference type="InParanoid" id="A0A2H3CDH5"/>
<keyword evidence="2" id="KW-0472">Membrane</keyword>
<evidence type="ECO:0000313" key="4">
    <source>
        <dbReference type="Proteomes" id="UP000217790"/>
    </source>
</evidence>
<dbReference type="AlphaFoldDB" id="A0A2H3CDH5"/>